<feature type="signal peptide" evidence="1">
    <location>
        <begin position="1"/>
        <end position="19"/>
    </location>
</feature>
<evidence type="ECO:0000313" key="3">
    <source>
        <dbReference type="EMBL" id="MCQ1061192.1"/>
    </source>
</evidence>
<dbReference type="PROSITE" id="PS51257">
    <property type="entry name" value="PROKAR_LIPOPROTEIN"/>
    <property type="match status" value="1"/>
</dbReference>
<dbReference type="InterPro" id="IPR011059">
    <property type="entry name" value="Metal-dep_hydrolase_composite"/>
</dbReference>
<dbReference type="Proteomes" id="UP001524460">
    <property type="component" value="Unassembled WGS sequence"/>
</dbReference>
<dbReference type="InterPro" id="IPR032466">
    <property type="entry name" value="Metal_Hydrolase"/>
</dbReference>
<gene>
    <name evidence="3" type="ORF">NHN17_24465</name>
</gene>
<dbReference type="Gene3D" id="2.30.40.10">
    <property type="entry name" value="Urease, subunit C, domain 1"/>
    <property type="match status" value="1"/>
</dbReference>
<protein>
    <submittedName>
        <fullName evidence="3">Amidohydrolase</fullName>
    </submittedName>
</protein>
<dbReference type="Gene3D" id="3.10.310.70">
    <property type="match status" value="1"/>
</dbReference>
<organism evidence="3 4">
    <name type="scientific">Photobacterium pectinilyticum</name>
    <dbReference type="NCBI Taxonomy" id="2906793"/>
    <lineage>
        <taxon>Bacteria</taxon>
        <taxon>Pseudomonadati</taxon>
        <taxon>Pseudomonadota</taxon>
        <taxon>Gammaproteobacteria</taxon>
        <taxon>Vibrionales</taxon>
        <taxon>Vibrionaceae</taxon>
        <taxon>Photobacterium</taxon>
    </lineage>
</organism>
<dbReference type="PANTHER" id="PTHR22642">
    <property type="entry name" value="IMIDAZOLONEPROPIONASE"/>
    <property type="match status" value="1"/>
</dbReference>
<keyword evidence="4" id="KW-1185">Reference proteome</keyword>
<comment type="caution">
    <text evidence="3">The sequence shown here is derived from an EMBL/GenBank/DDBJ whole genome shotgun (WGS) entry which is preliminary data.</text>
</comment>
<dbReference type="InterPro" id="IPR033932">
    <property type="entry name" value="YtcJ-like"/>
</dbReference>
<feature type="domain" description="Amidohydrolase 3" evidence="2">
    <location>
        <begin position="77"/>
        <end position="570"/>
    </location>
</feature>
<proteinExistence type="predicted"/>
<name>A0ABT1N8X4_9GAMM</name>
<evidence type="ECO:0000256" key="1">
    <source>
        <dbReference type="SAM" id="SignalP"/>
    </source>
</evidence>
<keyword evidence="1" id="KW-0732">Signal</keyword>
<dbReference type="RefSeq" id="WP_255045297.1">
    <property type="nucleotide sequence ID" value="NZ_JANEYT010000121.1"/>
</dbReference>
<dbReference type="Gene3D" id="3.20.20.140">
    <property type="entry name" value="Metal-dependent hydrolases"/>
    <property type="match status" value="1"/>
</dbReference>
<dbReference type="SUPFAM" id="SSF51556">
    <property type="entry name" value="Metallo-dependent hydrolases"/>
    <property type="match status" value="1"/>
</dbReference>
<evidence type="ECO:0000313" key="4">
    <source>
        <dbReference type="Proteomes" id="UP001524460"/>
    </source>
</evidence>
<dbReference type="SUPFAM" id="SSF51338">
    <property type="entry name" value="Composite domain of metallo-dependent hydrolases"/>
    <property type="match status" value="1"/>
</dbReference>
<reference evidence="3 4" key="1">
    <citation type="submission" date="2022-07" db="EMBL/GenBank/DDBJ databases">
        <title>Photobacterium pectinilyticum sp. nov., a marine bacterium isolated from surface seawater of Qingdao offshore.</title>
        <authorList>
            <person name="Wang X."/>
        </authorList>
    </citation>
    <scope>NUCLEOTIDE SEQUENCE [LARGE SCALE GENOMIC DNA]</scope>
    <source>
        <strain evidence="3 4">ZSDE20</strain>
    </source>
</reference>
<sequence length="572" mass="63119">MNKKIMIPITLLCAFGLVACNGSSNKNEKIAADAVFYNGHVITMDGNRTTGTSLAVKDGKIVGIDVPVSNYSDSEVELIDLKNNTIVPGFIDAHGHFAMVAQSINFANLSPSPVGTSDSIPLLVQTMQEFWKDKELAEDQWLVGTGYDDSLLAEKTHPTRYDLDQVSTEIPIVIVHVSFHLAVVNSKALELLEIDETTEDPAGGKIVRIEGTNTPNGVLEETAMYLAMEGLNSAPQTPENTINAFNMAQDYYASFGITTIQDGAASPESIRLYEAMGNKDVLFLDVAAYPTWDAYTMLGIEGYKTSQEYANHFRIAGVKMILDGSPQGKTAFMTQPYLNPPIGESNDYVGYASLTKSFLEQKLRGYLDSGTQFIIHTNGDASVDLLLDALDDISLESDNFELIRPVSIHSQTTRDDQLERMVGYNMIPSFFSAHTFFWGDWHIDEVFGIERAERISPTRSASNLGIQYTTHNDSPVVDPDIIRLMYNTVNRRTRSGKTLGNDQKATPYEALKSVTINAAYQYFEEDLKGSLEVGKIADLVILSDNPLTVSPDKINEIEVLSTYKNGINVYLK</sequence>
<dbReference type="CDD" id="cd01300">
    <property type="entry name" value="YtcJ_like"/>
    <property type="match status" value="1"/>
</dbReference>
<dbReference type="InterPro" id="IPR013108">
    <property type="entry name" value="Amidohydro_3"/>
</dbReference>
<dbReference type="PANTHER" id="PTHR22642:SF2">
    <property type="entry name" value="PROTEIN LONG AFTER FAR-RED 3"/>
    <property type="match status" value="1"/>
</dbReference>
<dbReference type="Pfam" id="PF07969">
    <property type="entry name" value="Amidohydro_3"/>
    <property type="match status" value="1"/>
</dbReference>
<feature type="chain" id="PRO_5047411004" evidence="1">
    <location>
        <begin position="20"/>
        <end position="572"/>
    </location>
</feature>
<evidence type="ECO:0000259" key="2">
    <source>
        <dbReference type="Pfam" id="PF07969"/>
    </source>
</evidence>
<dbReference type="EMBL" id="JANEYT010000121">
    <property type="protein sequence ID" value="MCQ1061192.1"/>
    <property type="molecule type" value="Genomic_DNA"/>
</dbReference>
<accession>A0ABT1N8X4</accession>